<protein>
    <submittedName>
        <fullName evidence="8">Recombination protein RecR</fullName>
    </submittedName>
</protein>
<dbReference type="Pfam" id="PF21175">
    <property type="entry name" value="RecR_C"/>
    <property type="match status" value="1"/>
</dbReference>
<dbReference type="Pfam" id="PF13662">
    <property type="entry name" value="Toprim_4"/>
    <property type="match status" value="1"/>
</dbReference>
<dbReference type="GO" id="GO:0006310">
    <property type="term" value="P:DNA recombination"/>
    <property type="evidence" value="ECO:0007669"/>
    <property type="project" value="UniProtKB-KW"/>
</dbReference>
<dbReference type="InterPro" id="IPR023627">
    <property type="entry name" value="Rcmb_RecR"/>
</dbReference>
<dbReference type="InterPro" id="IPR034137">
    <property type="entry name" value="TOPRIM_RecR"/>
</dbReference>
<evidence type="ECO:0000256" key="5">
    <source>
        <dbReference type="ARBA" id="ARBA00023172"/>
    </source>
</evidence>
<gene>
    <name evidence="8" type="ORF">COY85_04195</name>
</gene>
<dbReference type="GO" id="GO:0008270">
    <property type="term" value="F:zinc ion binding"/>
    <property type="evidence" value="ECO:0007669"/>
    <property type="project" value="UniProtKB-KW"/>
</dbReference>
<keyword evidence="3" id="KW-0863">Zinc-finger</keyword>
<evidence type="ECO:0000313" key="8">
    <source>
        <dbReference type="EMBL" id="PIY74099.1"/>
    </source>
</evidence>
<evidence type="ECO:0000256" key="1">
    <source>
        <dbReference type="ARBA" id="ARBA00022723"/>
    </source>
</evidence>
<feature type="non-terminal residue" evidence="8">
    <location>
        <position position="1"/>
    </location>
</feature>
<accession>A0A2M7QP78</accession>
<dbReference type="SMART" id="SM00493">
    <property type="entry name" value="TOPRIM"/>
    <property type="match status" value="1"/>
</dbReference>
<dbReference type="NCBIfam" id="TIGR00615">
    <property type="entry name" value="recR"/>
    <property type="match status" value="1"/>
</dbReference>
<evidence type="ECO:0000256" key="6">
    <source>
        <dbReference type="ARBA" id="ARBA00023204"/>
    </source>
</evidence>
<dbReference type="CDD" id="cd01025">
    <property type="entry name" value="TOPRIM_recR"/>
    <property type="match status" value="1"/>
</dbReference>
<proteinExistence type="inferred from homology"/>
<keyword evidence="1" id="KW-0479">Metal-binding</keyword>
<dbReference type="HAMAP" id="MF_00017">
    <property type="entry name" value="RecR"/>
    <property type="match status" value="1"/>
</dbReference>
<dbReference type="PANTHER" id="PTHR30446:SF0">
    <property type="entry name" value="RECOMBINATION PROTEIN RECR"/>
    <property type="match status" value="1"/>
</dbReference>
<dbReference type="GO" id="GO:0003677">
    <property type="term" value="F:DNA binding"/>
    <property type="evidence" value="ECO:0007669"/>
    <property type="project" value="InterPro"/>
</dbReference>
<keyword evidence="6" id="KW-0234">DNA repair</keyword>
<reference evidence="9" key="1">
    <citation type="submission" date="2017-09" db="EMBL/GenBank/DDBJ databases">
        <title>Depth-based differentiation of microbial function through sediment-hosted aquifers and enrichment of novel symbionts in the deep terrestrial subsurface.</title>
        <authorList>
            <person name="Probst A.J."/>
            <person name="Ladd B."/>
            <person name="Jarett J.K."/>
            <person name="Geller-Mcgrath D.E."/>
            <person name="Sieber C.M.K."/>
            <person name="Emerson J.B."/>
            <person name="Anantharaman K."/>
            <person name="Thomas B.C."/>
            <person name="Malmstrom R."/>
            <person name="Stieglmeier M."/>
            <person name="Klingl A."/>
            <person name="Woyke T."/>
            <person name="Ryan C.M."/>
            <person name="Banfield J.F."/>
        </authorList>
    </citation>
    <scope>NUCLEOTIDE SEQUENCE [LARGE SCALE GENOMIC DNA]</scope>
</reference>
<comment type="caution">
    <text evidence="8">The sequence shown here is derived from an EMBL/GenBank/DDBJ whole genome shotgun (WGS) entry which is preliminary data.</text>
</comment>
<evidence type="ECO:0000313" key="9">
    <source>
        <dbReference type="Proteomes" id="UP000229481"/>
    </source>
</evidence>
<dbReference type="InterPro" id="IPR000093">
    <property type="entry name" value="DNA_Rcmb_RecR"/>
</dbReference>
<keyword evidence="2" id="KW-0227">DNA damage</keyword>
<name>A0A2M7QP78_9BACT</name>
<organism evidence="8 9">
    <name type="scientific">Candidatus Portnoybacteria bacterium CG_4_10_14_0_8_um_filter_40_50</name>
    <dbReference type="NCBI Taxonomy" id="1974800"/>
    <lineage>
        <taxon>Bacteria</taxon>
        <taxon>Candidatus Portnoyibacteriota</taxon>
    </lineage>
</organism>
<dbReference type="EMBL" id="PFLK01000109">
    <property type="protein sequence ID" value="PIY74099.1"/>
    <property type="molecule type" value="Genomic_DNA"/>
</dbReference>
<dbReference type="PROSITE" id="PS50880">
    <property type="entry name" value="TOPRIM"/>
    <property type="match status" value="1"/>
</dbReference>
<dbReference type="Gene3D" id="3.40.1360.10">
    <property type="match status" value="1"/>
</dbReference>
<feature type="domain" description="Toprim" evidence="7">
    <location>
        <begin position="47"/>
        <end position="143"/>
    </location>
</feature>
<evidence type="ECO:0000259" key="7">
    <source>
        <dbReference type="PROSITE" id="PS50880"/>
    </source>
</evidence>
<keyword evidence="4" id="KW-0862">Zinc</keyword>
<dbReference type="GO" id="GO:0006281">
    <property type="term" value="P:DNA repair"/>
    <property type="evidence" value="ECO:0007669"/>
    <property type="project" value="UniProtKB-KW"/>
</dbReference>
<evidence type="ECO:0000256" key="4">
    <source>
        <dbReference type="ARBA" id="ARBA00022833"/>
    </source>
</evidence>
<dbReference type="Proteomes" id="UP000229481">
    <property type="component" value="Unassembled WGS sequence"/>
</dbReference>
<dbReference type="AlphaFoldDB" id="A0A2M7QP78"/>
<dbReference type="PANTHER" id="PTHR30446">
    <property type="entry name" value="RECOMBINATION PROTEIN RECR"/>
    <property type="match status" value="1"/>
</dbReference>
<keyword evidence="5" id="KW-0233">DNA recombination</keyword>
<sequence length="164" mass="18365">SKDEIQDLMIAISKLRDSVKICGSCFNSFEGESELCQICQNPLRDKSLLCIVANETDLTAIEKTKKYKGLYFILGATVSALKKSDLEKLRIKELENVIKNRSEVQEIILAMNANTEGEATVLYLERFLKAFNKKITRLGRGLPIGGELEYADQETLSSALEGRK</sequence>
<evidence type="ECO:0000256" key="3">
    <source>
        <dbReference type="ARBA" id="ARBA00022771"/>
    </source>
</evidence>
<dbReference type="InterPro" id="IPR006171">
    <property type="entry name" value="TOPRIM_dom"/>
</dbReference>
<evidence type="ECO:0000256" key="2">
    <source>
        <dbReference type="ARBA" id="ARBA00022763"/>
    </source>
</evidence>
<dbReference type="SUPFAM" id="SSF111304">
    <property type="entry name" value="Recombination protein RecR"/>
    <property type="match status" value="1"/>
</dbReference>